<dbReference type="InterPro" id="IPR050109">
    <property type="entry name" value="HTH-type_TetR-like_transc_reg"/>
</dbReference>
<dbReference type="Pfam" id="PF00440">
    <property type="entry name" value="TetR_N"/>
    <property type="match status" value="1"/>
</dbReference>
<dbReference type="FunFam" id="1.10.10.60:FF:000141">
    <property type="entry name" value="TetR family transcriptional regulator"/>
    <property type="match status" value="1"/>
</dbReference>
<evidence type="ECO:0000256" key="4">
    <source>
        <dbReference type="PROSITE-ProRule" id="PRU00335"/>
    </source>
</evidence>
<dbReference type="SUPFAM" id="SSF46689">
    <property type="entry name" value="Homeodomain-like"/>
    <property type="match status" value="1"/>
</dbReference>
<keyword evidence="3" id="KW-0804">Transcription</keyword>
<dbReference type="InterPro" id="IPR009057">
    <property type="entry name" value="Homeodomain-like_sf"/>
</dbReference>
<dbReference type="InterPro" id="IPR001647">
    <property type="entry name" value="HTH_TetR"/>
</dbReference>
<keyword evidence="1" id="KW-0805">Transcription regulation</keyword>
<feature type="domain" description="HTH tetR-type" evidence="5">
    <location>
        <begin position="27"/>
        <end position="87"/>
    </location>
</feature>
<dbReference type="PANTHER" id="PTHR30055">
    <property type="entry name" value="HTH-TYPE TRANSCRIPTIONAL REGULATOR RUTR"/>
    <property type="match status" value="1"/>
</dbReference>
<accession>A0A1M6XZ92</accession>
<keyword evidence="2 4" id="KW-0238">DNA-binding</keyword>
<dbReference type="RefSeq" id="WP_079542436.1">
    <property type="nucleotide sequence ID" value="NZ_LT670844.1"/>
</dbReference>
<dbReference type="EMBL" id="LT670844">
    <property type="protein sequence ID" value="SHL11352.1"/>
    <property type="molecule type" value="Genomic_DNA"/>
</dbReference>
<dbReference type="AlphaFoldDB" id="A0A1M6XZ92"/>
<evidence type="ECO:0000313" key="7">
    <source>
        <dbReference type="Proteomes" id="UP000189935"/>
    </source>
</evidence>
<evidence type="ECO:0000256" key="3">
    <source>
        <dbReference type="ARBA" id="ARBA00023163"/>
    </source>
</evidence>
<feature type="DNA-binding region" description="H-T-H motif" evidence="4">
    <location>
        <begin position="50"/>
        <end position="69"/>
    </location>
</feature>
<proteinExistence type="predicted"/>
<reference evidence="6 7" key="1">
    <citation type="submission" date="2016-11" db="EMBL/GenBank/DDBJ databases">
        <authorList>
            <person name="Jaros S."/>
            <person name="Januszkiewicz K."/>
            <person name="Wedrychowicz H."/>
        </authorList>
    </citation>
    <scope>NUCLEOTIDE SEQUENCE [LARGE SCALE GENOMIC DNA]</scope>
    <source>
        <strain evidence="6 7">GAS499</strain>
    </source>
</reference>
<sequence>MTSASPKSSSVLANPSPARLNATIEGSDKRDRILDAAQRLFVRYGVKRTSVDDVAREAGIAKGTVYLSFNSKAELFAAIADRLCANTLADARRIVLQATPLSERLVGILDCYIGAPHRLVAQSPHIAELTASKEALAAAAFDTLDQQIRALLGTLLNEAGITRDGAVDMFLAAGMGMLHTGDCAEQPYRSRLTAMVDTLMAGLGGDAKG</sequence>
<dbReference type="GO" id="GO:0003700">
    <property type="term" value="F:DNA-binding transcription factor activity"/>
    <property type="evidence" value="ECO:0007669"/>
    <property type="project" value="TreeGrafter"/>
</dbReference>
<organism evidence="6 7">
    <name type="scientific">Bradyrhizobium lablabi</name>
    <dbReference type="NCBI Taxonomy" id="722472"/>
    <lineage>
        <taxon>Bacteria</taxon>
        <taxon>Pseudomonadati</taxon>
        <taxon>Pseudomonadota</taxon>
        <taxon>Alphaproteobacteria</taxon>
        <taxon>Hyphomicrobiales</taxon>
        <taxon>Nitrobacteraceae</taxon>
        <taxon>Bradyrhizobium</taxon>
    </lineage>
</organism>
<evidence type="ECO:0000256" key="1">
    <source>
        <dbReference type="ARBA" id="ARBA00023015"/>
    </source>
</evidence>
<dbReference type="Proteomes" id="UP000189935">
    <property type="component" value="Chromosome I"/>
</dbReference>
<name>A0A1M6XZ92_9BRAD</name>
<dbReference type="PANTHER" id="PTHR30055:SF234">
    <property type="entry name" value="HTH-TYPE TRANSCRIPTIONAL REGULATOR BETI"/>
    <property type="match status" value="1"/>
</dbReference>
<dbReference type="GO" id="GO:0000976">
    <property type="term" value="F:transcription cis-regulatory region binding"/>
    <property type="evidence" value="ECO:0007669"/>
    <property type="project" value="TreeGrafter"/>
</dbReference>
<dbReference type="OrthoDB" id="5292901at2"/>
<evidence type="ECO:0000313" key="6">
    <source>
        <dbReference type="EMBL" id="SHL11352.1"/>
    </source>
</evidence>
<protein>
    <submittedName>
        <fullName evidence="6">Transcriptional regulator, TetR family</fullName>
    </submittedName>
</protein>
<gene>
    <name evidence="6" type="ORF">SAMN05444159_5029</name>
</gene>
<dbReference type="PROSITE" id="PS50977">
    <property type="entry name" value="HTH_TETR_2"/>
    <property type="match status" value="1"/>
</dbReference>
<dbReference type="PRINTS" id="PR00455">
    <property type="entry name" value="HTHTETR"/>
</dbReference>
<evidence type="ECO:0000256" key="2">
    <source>
        <dbReference type="ARBA" id="ARBA00023125"/>
    </source>
</evidence>
<evidence type="ECO:0000259" key="5">
    <source>
        <dbReference type="PROSITE" id="PS50977"/>
    </source>
</evidence>
<dbReference type="Gene3D" id="1.10.357.10">
    <property type="entry name" value="Tetracycline Repressor, domain 2"/>
    <property type="match status" value="1"/>
</dbReference>